<evidence type="ECO:0000313" key="2">
    <source>
        <dbReference type="Proteomes" id="UP000182400"/>
    </source>
</evidence>
<dbReference type="OrthoDB" id="7874264at2"/>
<dbReference type="EMBL" id="FOWP01000008">
    <property type="protein sequence ID" value="SFP29170.1"/>
    <property type="molecule type" value="Genomic_DNA"/>
</dbReference>
<name>A0A1I5P5U8_9GAMM</name>
<proteinExistence type="predicted"/>
<dbReference type="RefSeq" id="WP_139220746.1">
    <property type="nucleotide sequence ID" value="NZ_FOWP01000008.1"/>
</dbReference>
<dbReference type="STRING" id="658457.SAMN05216601_10880"/>
<evidence type="ECO:0000313" key="1">
    <source>
        <dbReference type="EMBL" id="SFP29170.1"/>
    </source>
</evidence>
<dbReference type="Proteomes" id="UP000182400">
    <property type="component" value="Unassembled WGS sequence"/>
</dbReference>
<gene>
    <name evidence="1" type="ORF">SAMN05216601_10880</name>
</gene>
<sequence length="343" mass="38613">MIRETFRPWGRLELLLDQLDVERWSFIGAVSTEDRCSTALEILSEHGPQEKSLIFRIEDAPSRFYTEVERKTGLKEQDFTSLGVLGSEIRNHKLLGRHGGPLNDAIEFISNPSLENLIVDISSLPKKFFFFIIRKILEQPERLKNVIVTYTEPGSYCFESLAENPEAWNPLPGFLPPRKEPDNKVLFIGLGFEPLGLPELYSSGLFSSAKIRLLFPFPADPTGVARNWDFARLLEPVPGNASANIERVDARNVPDTFDKLVSLSEHGQIYSILAPFGPKPMSLAMCLFASAHSTRENNPSVFYTQPTVYNPNYSSGVKIVDDRPMVNAYCIRLNGNNLYASIK</sequence>
<accession>A0A1I5P5U8</accession>
<dbReference type="AlphaFoldDB" id="A0A1I5P5U8"/>
<organism evidence="1 2">
    <name type="scientific">Ectopseudomonas composti</name>
    <dbReference type="NCBI Taxonomy" id="658457"/>
    <lineage>
        <taxon>Bacteria</taxon>
        <taxon>Pseudomonadati</taxon>
        <taxon>Pseudomonadota</taxon>
        <taxon>Gammaproteobacteria</taxon>
        <taxon>Pseudomonadales</taxon>
        <taxon>Pseudomonadaceae</taxon>
        <taxon>Ectopseudomonas</taxon>
    </lineage>
</organism>
<protein>
    <submittedName>
        <fullName evidence="1">Uncharacterized protein</fullName>
    </submittedName>
</protein>
<reference evidence="1 2" key="1">
    <citation type="submission" date="2016-10" db="EMBL/GenBank/DDBJ databases">
        <authorList>
            <person name="de Groot N.N."/>
        </authorList>
    </citation>
    <scope>NUCLEOTIDE SEQUENCE [LARGE SCALE GENOMIC DNA]</scope>
    <source>
        <strain evidence="1 2">CCUG 59231</strain>
    </source>
</reference>